<evidence type="ECO:0000256" key="1">
    <source>
        <dbReference type="SAM" id="Phobius"/>
    </source>
</evidence>
<reference evidence="4" key="1">
    <citation type="submission" date="2017-02" db="UniProtKB">
        <authorList>
            <consortium name="WormBaseParasite"/>
        </authorList>
    </citation>
    <scope>IDENTIFICATION</scope>
</reference>
<accession>A0A0M3K2B6</accession>
<keyword evidence="3" id="KW-1185">Reference proteome</keyword>
<name>A0A0M3K2B6_ANISI</name>
<protein>
    <submittedName>
        <fullName evidence="4">G_PROTEIN_RECEP_F1_2 domain-containing protein</fullName>
    </submittedName>
</protein>
<keyword evidence="1" id="KW-0472">Membrane</keyword>
<dbReference type="Proteomes" id="UP000267096">
    <property type="component" value="Unassembled WGS sequence"/>
</dbReference>
<dbReference type="WBParaSite" id="ASIM_0001504901-mRNA-1">
    <property type="protein sequence ID" value="ASIM_0001504901-mRNA-1"/>
    <property type="gene ID" value="ASIM_0001504901"/>
</dbReference>
<dbReference type="EMBL" id="UYRR01031766">
    <property type="protein sequence ID" value="VDK52478.1"/>
    <property type="molecule type" value="Genomic_DNA"/>
</dbReference>
<organism evidence="4">
    <name type="scientific">Anisakis simplex</name>
    <name type="common">Herring worm</name>
    <dbReference type="NCBI Taxonomy" id="6269"/>
    <lineage>
        <taxon>Eukaryota</taxon>
        <taxon>Metazoa</taxon>
        <taxon>Ecdysozoa</taxon>
        <taxon>Nematoda</taxon>
        <taxon>Chromadorea</taxon>
        <taxon>Rhabditida</taxon>
        <taxon>Spirurina</taxon>
        <taxon>Ascaridomorpha</taxon>
        <taxon>Ascaridoidea</taxon>
        <taxon>Anisakidae</taxon>
        <taxon>Anisakis</taxon>
        <taxon>Anisakis simplex complex</taxon>
    </lineage>
</organism>
<dbReference type="PANTHER" id="PTHR23021">
    <property type="entry name" value="SERPENTINE RECEPTOR, CLASS T"/>
    <property type="match status" value="1"/>
</dbReference>
<proteinExistence type="predicted"/>
<dbReference type="Pfam" id="PF10321">
    <property type="entry name" value="7TM_GPCR_Srt"/>
    <property type="match status" value="1"/>
</dbReference>
<gene>
    <name evidence="2" type="ORF">ASIM_LOCUS14459</name>
</gene>
<evidence type="ECO:0000313" key="2">
    <source>
        <dbReference type="EMBL" id="VDK52478.1"/>
    </source>
</evidence>
<sequence length="112" mass="12116">MAMNESALEQLCMEYGEAISEPNVTLGIIYIVSGIIYIALQLLCSCVISQKDLMVNSCFKLMLSMCILDVLTLMFTAIFSGFLSIIGASICVYPVMTSISGHIAFGMANVLL</sequence>
<feature type="transmembrane region" description="Helical" evidence="1">
    <location>
        <begin position="28"/>
        <end position="49"/>
    </location>
</feature>
<evidence type="ECO:0000313" key="4">
    <source>
        <dbReference type="WBParaSite" id="ASIM_0001504901-mRNA-1"/>
    </source>
</evidence>
<reference evidence="2 3" key="2">
    <citation type="submission" date="2018-11" db="EMBL/GenBank/DDBJ databases">
        <authorList>
            <consortium name="Pathogen Informatics"/>
        </authorList>
    </citation>
    <scope>NUCLEOTIDE SEQUENCE [LARGE SCALE GENOMIC DNA]</scope>
</reference>
<evidence type="ECO:0000313" key="3">
    <source>
        <dbReference type="Proteomes" id="UP000267096"/>
    </source>
</evidence>
<dbReference type="AlphaFoldDB" id="A0A0M3K2B6"/>
<dbReference type="InterPro" id="IPR019425">
    <property type="entry name" value="7TM_GPCR_serpentine_rcpt_Srt"/>
</dbReference>
<feature type="transmembrane region" description="Helical" evidence="1">
    <location>
        <begin position="61"/>
        <end position="86"/>
    </location>
</feature>
<keyword evidence="1" id="KW-1133">Transmembrane helix</keyword>
<dbReference type="PANTHER" id="PTHR23021:SF28">
    <property type="entry name" value="SERPENTINE RECEPTOR, CLASS T-RELATED"/>
    <property type="match status" value="1"/>
</dbReference>
<dbReference type="OrthoDB" id="5873245at2759"/>
<keyword evidence="1" id="KW-0812">Transmembrane</keyword>